<evidence type="ECO:0000256" key="2">
    <source>
        <dbReference type="ARBA" id="ARBA00023235"/>
    </source>
</evidence>
<organism evidence="3 4">
    <name type="scientific">Afifella marina DSM 2698</name>
    <dbReference type="NCBI Taxonomy" id="1120955"/>
    <lineage>
        <taxon>Bacteria</taxon>
        <taxon>Pseudomonadati</taxon>
        <taxon>Pseudomonadota</taxon>
        <taxon>Alphaproteobacteria</taxon>
        <taxon>Hyphomicrobiales</taxon>
        <taxon>Afifellaceae</taxon>
        <taxon>Afifella</taxon>
    </lineage>
</organism>
<proteinExistence type="inferred from homology"/>
<sequence>MTTRPLAQKTIGVLGGSSNIATGHYYRFLNEIVNARLGGWDIAETVIVGMNFGNIEAFLHADDWTSLEAYMAKKVDALIAAGADVIVGVSNTLHKPMEAILASRDIDYIHIVDPTGEAIRKAGLKRVALFGTKPIMEMDYARCRYEEKFGLEIVVPSAAERAEIDRIIFDELVKDEIRSQSKARYLEIAERLAREEGAEGLILGCTEIFLLIDQKDRPDFPMFNTTRLHCEAAVDYALANALEAQ</sequence>
<protein>
    <submittedName>
        <fullName evidence="3">Aspartate racemase</fullName>
    </submittedName>
</protein>
<dbReference type="OrthoDB" id="9803739at2"/>
<dbReference type="InterPro" id="IPR015942">
    <property type="entry name" value="Asp/Glu/hydantoin_racemase"/>
</dbReference>
<dbReference type="EMBL" id="FMVW01000001">
    <property type="protein sequence ID" value="SCZ25455.1"/>
    <property type="molecule type" value="Genomic_DNA"/>
</dbReference>
<dbReference type="SUPFAM" id="SSF53681">
    <property type="entry name" value="Aspartate/glutamate racemase"/>
    <property type="match status" value="2"/>
</dbReference>
<dbReference type="Proteomes" id="UP000199347">
    <property type="component" value="Unassembled WGS sequence"/>
</dbReference>
<dbReference type="NCBIfam" id="TIGR00035">
    <property type="entry name" value="asp_race"/>
    <property type="match status" value="1"/>
</dbReference>
<dbReference type="PANTHER" id="PTHR21198">
    <property type="entry name" value="GLUTAMATE RACEMASE"/>
    <property type="match status" value="1"/>
</dbReference>
<dbReference type="RefSeq" id="WP_092809687.1">
    <property type="nucleotide sequence ID" value="NZ_FMVW01000001.1"/>
</dbReference>
<dbReference type="AlphaFoldDB" id="A0A1G5MJT8"/>
<dbReference type="Gene3D" id="3.40.50.1860">
    <property type="match status" value="2"/>
</dbReference>
<dbReference type="InterPro" id="IPR004380">
    <property type="entry name" value="Asp_race"/>
</dbReference>
<dbReference type="PANTHER" id="PTHR21198:SF7">
    <property type="entry name" value="ASPARTATE-GLUTAMATE RACEMASE FAMILY"/>
    <property type="match status" value="1"/>
</dbReference>
<evidence type="ECO:0000313" key="3">
    <source>
        <dbReference type="EMBL" id="SCZ25455.1"/>
    </source>
</evidence>
<dbReference type="InterPro" id="IPR001920">
    <property type="entry name" value="Asp/Glu_race"/>
</dbReference>
<evidence type="ECO:0000313" key="4">
    <source>
        <dbReference type="Proteomes" id="UP000199347"/>
    </source>
</evidence>
<evidence type="ECO:0000256" key="1">
    <source>
        <dbReference type="ARBA" id="ARBA00007847"/>
    </source>
</evidence>
<keyword evidence="4" id="KW-1185">Reference proteome</keyword>
<accession>A0A1G5MJT8</accession>
<keyword evidence="2" id="KW-0413">Isomerase</keyword>
<name>A0A1G5MJT8_AFIMA</name>
<reference evidence="3 4" key="1">
    <citation type="submission" date="2016-10" db="EMBL/GenBank/DDBJ databases">
        <authorList>
            <person name="de Groot N.N."/>
        </authorList>
    </citation>
    <scope>NUCLEOTIDE SEQUENCE [LARGE SCALE GENOMIC DNA]</scope>
    <source>
        <strain evidence="3 4">DSM 2698</strain>
    </source>
</reference>
<dbReference type="STRING" id="1120955.SAMN03080610_00790"/>
<gene>
    <name evidence="3" type="ORF">SAMN03080610_00790</name>
</gene>
<dbReference type="GO" id="GO:0047661">
    <property type="term" value="F:amino-acid racemase activity"/>
    <property type="evidence" value="ECO:0007669"/>
    <property type="project" value="InterPro"/>
</dbReference>
<comment type="similarity">
    <text evidence="1">Belongs to the aspartate/glutamate racemases family.</text>
</comment>
<dbReference type="Pfam" id="PF01177">
    <property type="entry name" value="Asp_Glu_race"/>
    <property type="match status" value="1"/>
</dbReference>